<keyword evidence="1" id="KW-0547">Nucleotide-binding</keyword>
<dbReference type="InterPro" id="IPR017871">
    <property type="entry name" value="ABC_transporter-like_CS"/>
</dbReference>
<protein>
    <submittedName>
        <fullName evidence="5">ABC-F family ATP-binding cassette domain-containing protein</fullName>
    </submittedName>
</protein>
<proteinExistence type="predicted"/>
<name>A0ABR7ITF6_9CLOT</name>
<sequence>MLVSIESIDKFYLGNPVLQQVSATIEDHDRIGLIGANGAGKSTLLRLICDLESPDTGEIARSAKVTIGFLQQNSGLESNNTILEEMKSVFSDLLKIQSQMKQIEVRLADESLKSNPEEYQRLTQEYAHQQTYFEQRDGYLMEVKINTILNGMGFGDKPKETLIQTLSGGEKTRLAMAKLLLEQPDLLILDEPTNHLDFKTLMWLEDYLREYKGALLVVSHDRYFLDQTVQTIWEVEQHKLLTFRGNYSRYTVLKQEYVERQMKEYEIQQKQIASMQDYIDRNMARASTSKMAKSRQHALDRMEIVERPACLEKPPRIQFFYDKEPVKDILDVQDLTLTVGRGETQKTLAQHLNLHLFRGEKFAIIGENGIGKSSFLKAVQHIIPIPEGKIRWGTNTRISYYRQEMDQLNPNNTVLEELWSRFPHMNEQQIRSALGGVLLTGENVYKKVEVISGGEKAKLSLAIIMMERPNVLVMDEPTNHLDLRTKEVLEQALVSFSGTILMVSHDRYLLNKVPSKIIDMRRDGIHVYSGKFDDYLEQTQKEQQAAQQQEQDQPVVIKKATNGYKTKQQKAAEAKMRTRLRELERLIEQTELDIAQLEEEMTKPDVYENYLAMNEACSKLEEYKQNHSSYFEEWAELSELV</sequence>
<keyword evidence="2 5" id="KW-0067">ATP-binding</keyword>
<dbReference type="RefSeq" id="WP_186996966.1">
    <property type="nucleotide sequence ID" value="NZ_JACOQK010000001.1"/>
</dbReference>
<dbReference type="SMART" id="SM00382">
    <property type="entry name" value="AAA"/>
    <property type="match status" value="2"/>
</dbReference>
<dbReference type="PANTHER" id="PTHR42855:SF2">
    <property type="entry name" value="DRUG RESISTANCE ABC TRANSPORTER,ATP-BINDING PROTEIN"/>
    <property type="match status" value="1"/>
</dbReference>
<keyword evidence="6" id="KW-1185">Reference proteome</keyword>
<dbReference type="InterPro" id="IPR051309">
    <property type="entry name" value="ABCF_ATPase"/>
</dbReference>
<dbReference type="Gene3D" id="1.10.287.380">
    <property type="entry name" value="Valyl-tRNA synthetase, C-terminal domain"/>
    <property type="match status" value="1"/>
</dbReference>
<comment type="caution">
    <text evidence="5">The sequence shown here is derived from an EMBL/GenBank/DDBJ whole genome shotgun (WGS) entry which is preliminary data.</text>
</comment>
<dbReference type="InterPro" id="IPR027417">
    <property type="entry name" value="P-loop_NTPase"/>
</dbReference>
<dbReference type="InterPro" id="IPR003593">
    <property type="entry name" value="AAA+_ATPase"/>
</dbReference>
<gene>
    <name evidence="5" type="ORF">H8Z77_10500</name>
</gene>
<dbReference type="Pfam" id="PF12848">
    <property type="entry name" value="ABC_tran_Xtn"/>
    <property type="match status" value="1"/>
</dbReference>
<evidence type="ECO:0000313" key="5">
    <source>
        <dbReference type="EMBL" id="MBC5788434.1"/>
    </source>
</evidence>
<keyword evidence="3" id="KW-0175">Coiled coil</keyword>
<dbReference type="CDD" id="cd03221">
    <property type="entry name" value="ABCF_EF-3"/>
    <property type="match status" value="2"/>
</dbReference>
<accession>A0ABR7ITF6</accession>
<evidence type="ECO:0000256" key="2">
    <source>
        <dbReference type="ARBA" id="ARBA00022840"/>
    </source>
</evidence>
<feature type="coiled-coil region" evidence="3">
    <location>
        <begin position="569"/>
        <end position="600"/>
    </location>
</feature>
<dbReference type="InterPro" id="IPR003439">
    <property type="entry name" value="ABC_transporter-like_ATP-bd"/>
</dbReference>
<dbReference type="Pfam" id="PF16326">
    <property type="entry name" value="ABC_tran_CTD"/>
    <property type="match status" value="1"/>
</dbReference>
<reference evidence="5 6" key="1">
    <citation type="submission" date="2020-08" db="EMBL/GenBank/DDBJ databases">
        <title>Genome public.</title>
        <authorList>
            <person name="Liu C."/>
            <person name="Sun Q."/>
        </authorList>
    </citation>
    <scope>NUCLEOTIDE SEQUENCE [LARGE SCALE GENOMIC DNA]</scope>
    <source>
        <strain evidence="5 6">NSJ-27</strain>
    </source>
</reference>
<dbReference type="Proteomes" id="UP000649151">
    <property type="component" value="Unassembled WGS sequence"/>
</dbReference>
<evidence type="ECO:0000313" key="6">
    <source>
        <dbReference type="Proteomes" id="UP000649151"/>
    </source>
</evidence>
<dbReference type="GO" id="GO:0005524">
    <property type="term" value="F:ATP binding"/>
    <property type="evidence" value="ECO:0007669"/>
    <property type="project" value="UniProtKB-KW"/>
</dbReference>
<evidence type="ECO:0000259" key="4">
    <source>
        <dbReference type="PROSITE" id="PS50893"/>
    </source>
</evidence>
<evidence type="ECO:0000256" key="1">
    <source>
        <dbReference type="ARBA" id="ARBA00022741"/>
    </source>
</evidence>
<feature type="domain" description="ABC transporter" evidence="4">
    <location>
        <begin position="3"/>
        <end position="269"/>
    </location>
</feature>
<dbReference type="InterPro" id="IPR032524">
    <property type="entry name" value="ABC_tran_C"/>
</dbReference>
<dbReference type="SUPFAM" id="SSF52540">
    <property type="entry name" value="P-loop containing nucleoside triphosphate hydrolases"/>
    <property type="match status" value="2"/>
</dbReference>
<dbReference type="InterPro" id="IPR037118">
    <property type="entry name" value="Val-tRNA_synth_C_sf"/>
</dbReference>
<dbReference type="PROSITE" id="PS50893">
    <property type="entry name" value="ABC_TRANSPORTER_2"/>
    <property type="match status" value="2"/>
</dbReference>
<feature type="domain" description="ABC transporter" evidence="4">
    <location>
        <begin position="330"/>
        <end position="548"/>
    </location>
</feature>
<evidence type="ECO:0000256" key="3">
    <source>
        <dbReference type="SAM" id="Coils"/>
    </source>
</evidence>
<dbReference type="Pfam" id="PF00005">
    <property type="entry name" value="ABC_tran"/>
    <property type="match status" value="2"/>
</dbReference>
<dbReference type="Gene3D" id="3.40.50.300">
    <property type="entry name" value="P-loop containing nucleotide triphosphate hydrolases"/>
    <property type="match status" value="2"/>
</dbReference>
<dbReference type="InterPro" id="IPR032781">
    <property type="entry name" value="ABC_tran_Xtn"/>
</dbReference>
<dbReference type="PANTHER" id="PTHR42855">
    <property type="entry name" value="ABC TRANSPORTER ATP-BINDING SUBUNIT"/>
    <property type="match status" value="1"/>
</dbReference>
<dbReference type="PROSITE" id="PS00211">
    <property type="entry name" value="ABC_TRANSPORTER_1"/>
    <property type="match status" value="2"/>
</dbReference>
<organism evidence="5 6">
    <name type="scientific">Clostridium facile</name>
    <dbReference type="NCBI Taxonomy" id="2763035"/>
    <lineage>
        <taxon>Bacteria</taxon>
        <taxon>Bacillati</taxon>
        <taxon>Bacillota</taxon>
        <taxon>Clostridia</taxon>
        <taxon>Eubacteriales</taxon>
        <taxon>Clostridiaceae</taxon>
        <taxon>Clostridium</taxon>
    </lineage>
</organism>
<dbReference type="EMBL" id="JACOQK010000001">
    <property type="protein sequence ID" value="MBC5788434.1"/>
    <property type="molecule type" value="Genomic_DNA"/>
</dbReference>